<keyword evidence="2" id="KW-0482">Metalloprotease</keyword>
<keyword evidence="3" id="KW-1185">Reference proteome</keyword>
<dbReference type="AlphaFoldDB" id="A0AAV4A152"/>
<protein>
    <submittedName>
        <fullName evidence="2">Zinc metalloproteinase</fullName>
    </submittedName>
</protein>
<keyword evidence="2" id="KW-0378">Hydrolase</keyword>
<evidence type="ECO:0000256" key="1">
    <source>
        <dbReference type="SAM" id="MobiDB-lite"/>
    </source>
</evidence>
<keyword evidence="2" id="KW-0645">Protease</keyword>
<feature type="compositionally biased region" description="Low complexity" evidence="1">
    <location>
        <begin position="334"/>
        <end position="362"/>
    </location>
</feature>
<name>A0AAV4A152_9GAST</name>
<dbReference type="PANTHER" id="PTHR21054:SF2">
    <property type="entry name" value="MIP04191P"/>
    <property type="match status" value="1"/>
</dbReference>
<dbReference type="Proteomes" id="UP000735302">
    <property type="component" value="Unassembled WGS sequence"/>
</dbReference>
<accession>A0AAV4A152</accession>
<proteinExistence type="predicted"/>
<dbReference type="InterPro" id="IPR021917">
    <property type="entry name" value="Unchr_Zn-peptidase-like"/>
</dbReference>
<dbReference type="PANTHER" id="PTHR21054">
    <property type="entry name" value="ZINC METALLOPROTEINASE-RELATED"/>
    <property type="match status" value="1"/>
</dbReference>
<feature type="region of interest" description="Disordered" evidence="1">
    <location>
        <begin position="315"/>
        <end position="367"/>
    </location>
</feature>
<evidence type="ECO:0000313" key="3">
    <source>
        <dbReference type="Proteomes" id="UP000735302"/>
    </source>
</evidence>
<dbReference type="GO" id="GO:0008237">
    <property type="term" value="F:metallopeptidase activity"/>
    <property type="evidence" value="ECO:0007669"/>
    <property type="project" value="UniProtKB-KW"/>
</dbReference>
<dbReference type="Pfam" id="PF12044">
    <property type="entry name" value="Metallopep"/>
    <property type="match status" value="1"/>
</dbReference>
<sequence length="633" mass="70368">MFPLPLLVGETEGSAQDGRVVVRCSTDPAGVCTEWPVVEGNFKVLVRLQPGENMVTLRCGQESLTIRLRYDRPGFAHFVRPVYIVCADDDGYFQGPGDEDCSPESAVKRIALGSEVIQTLTAEKMHEHGFGRVTFSLETDDEDQTMCHIFHSKLRLEEAYSMTGYELWSYFGKELMTSPLFTNKSRCKFYCFMSFTRYNLPKDSGLPKTHSDILKHTKGHTALGGGGLALFGTGNLHTWADSVASFSQCMTNRKKMDRRKFMDDSAYREYYWANYATGLGASLHELGHTFDLAHTPTGIMARGFDDLHKVFTVQRQHRSRRHQRCERQRQRYNSGGSSSTSGMSRTSSSSSTEENSSSLGSSQDGITLSSTDRAKIVKRQTDVCYGSPYKQACAPTEKVYIAPPPLVVSVESGFKPTASLATLTFSVKNYDGSETRQTIMEGQMVSELTVTRDGTVLNRLTKERRPSNISLTSGASSASISPSSSGPSTLPNSPEEPPAGPESSNTTTVTMVTETSSRKYRHSGAHWYRSSAIVLRFHKWFNKPDPNDTRKSPSLHGPKIKSLCGLRLVELRTDPEGCVFHHWEFLNPAPPTEFILRKSKVTDMPTEAPTVTVMAVDSYGNILKKRFKVADFV</sequence>
<gene>
    <name evidence="2" type="ORF">PoB_002763500</name>
</gene>
<organism evidence="2 3">
    <name type="scientific">Plakobranchus ocellatus</name>
    <dbReference type="NCBI Taxonomy" id="259542"/>
    <lineage>
        <taxon>Eukaryota</taxon>
        <taxon>Metazoa</taxon>
        <taxon>Spiralia</taxon>
        <taxon>Lophotrochozoa</taxon>
        <taxon>Mollusca</taxon>
        <taxon>Gastropoda</taxon>
        <taxon>Heterobranchia</taxon>
        <taxon>Euthyneura</taxon>
        <taxon>Panpulmonata</taxon>
        <taxon>Sacoglossa</taxon>
        <taxon>Placobranchoidea</taxon>
        <taxon>Plakobranchidae</taxon>
        <taxon>Plakobranchus</taxon>
    </lineage>
</organism>
<feature type="region of interest" description="Disordered" evidence="1">
    <location>
        <begin position="460"/>
        <end position="517"/>
    </location>
</feature>
<evidence type="ECO:0000313" key="2">
    <source>
        <dbReference type="EMBL" id="GFO01130.1"/>
    </source>
</evidence>
<feature type="compositionally biased region" description="Basic residues" evidence="1">
    <location>
        <begin position="315"/>
        <end position="324"/>
    </location>
</feature>
<dbReference type="InterPro" id="IPR053002">
    <property type="entry name" value="Metalloproteinase_M10B"/>
</dbReference>
<feature type="compositionally biased region" description="Low complexity" evidence="1">
    <location>
        <begin position="501"/>
        <end position="515"/>
    </location>
</feature>
<dbReference type="EMBL" id="BLXT01003199">
    <property type="protein sequence ID" value="GFO01130.1"/>
    <property type="molecule type" value="Genomic_DNA"/>
</dbReference>
<reference evidence="2 3" key="1">
    <citation type="journal article" date="2021" name="Elife">
        <title>Chloroplast acquisition without the gene transfer in kleptoplastic sea slugs, Plakobranchus ocellatus.</title>
        <authorList>
            <person name="Maeda T."/>
            <person name="Takahashi S."/>
            <person name="Yoshida T."/>
            <person name="Shimamura S."/>
            <person name="Takaki Y."/>
            <person name="Nagai Y."/>
            <person name="Toyoda A."/>
            <person name="Suzuki Y."/>
            <person name="Arimoto A."/>
            <person name="Ishii H."/>
            <person name="Satoh N."/>
            <person name="Nishiyama T."/>
            <person name="Hasebe M."/>
            <person name="Maruyama T."/>
            <person name="Minagawa J."/>
            <person name="Obokata J."/>
            <person name="Shigenobu S."/>
        </authorList>
    </citation>
    <scope>NUCLEOTIDE SEQUENCE [LARGE SCALE GENOMIC DNA]</scope>
</reference>
<feature type="compositionally biased region" description="Low complexity" evidence="1">
    <location>
        <begin position="467"/>
        <end position="493"/>
    </location>
</feature>
<comment type="caution">
    <text evidence="2">The sequence shown here is derived from an EMBL/GenBank/DDBJ whole genome shotgun (WGS) entry which is preliminary data.</text>
</comment>